<dbReference type="AlphaFoldDB" id="A0A9P4IUD7"/>
<keyword evidence="2" id="KW-1185">Reference proteome</keyword>
<sequence length="256" mass="29605">MKDFFDMSSRNDGIQRPYTPPIPVPSYWEITHGENLEDLLYHGAALSTWHSYLRARICCLPLTDEYDKERNDCGRLMEVCSYRTWACEARKKNFAAGDHDQEPRTCLSDPTEIVDLTAEVLRRPDIIDLTVEMTQSTETTRLTERDTLMSETCTPVIASEDEGIQLPSEPLYPIPDFVVIDYAQTHDELDALEDTLDAWNNYFQKRLECLPYTAEYIEARHVCEDAIYICTEKQTYCSICRLIFMSKDALDARRGL</sequence>
<organism evidence="1 2">
    <name type="scientific">Myriangium duriaei CBS 260.36</name>
    <dbReference type="NCBI Taxonomy" id="1168546"/>
    <lineage>
        <taxon>Eukaryota</taxon>
        <taxon>Fungi</taxon>
        <taxon>Dikarya</taxon>
        <taxon>Ascomycota</taxon>
        <taxon>Pezizomycotina</taxon>
        <taxon>Dothideomycetes</taxon>
        <taxon>Dothideomycetidae</taxon>
        <taxon>Myriangiales</taxon>
        <taxon>Myriangiaceae</taxon>
        <taxon>Myriangium</taxon>
    </lineage>
</organism>
<dbReference type="EMBL" id="ML996094">
    <property type="protein sequence ID" value="KAF2147940.1"/>
    <property type="molecule type" value="Genomic_DNA"/>
</dbReference>
<comment type="caution">
    <text evidence="1">The sequence shown here is derived from an EMBL/GenBank/DDBJ whole genome shotgun (WGS) entry which is preliminary data.</text>
</comment>
<dbReference type="Proteomes" id="UP000799439">
    <property type="component" value="Unassembled WGS sequence"/>
</dbReference>
<evidence type="ECO:0000313" key="1">
    <source>
        <dbReference type="EMBL" id="KAF2147940.1"/>
    </source>
</evidence>
<accession>A0A9P4IUD7</accession>
<reference evidence="1" key="1">
    <citation type="journal article" date="2020" name="Stud. Mycol.">
        <title>101 Dothideomycetes genomes: a test case for predicting lifestyles and emergence of pathogens.</title>
        <authorList>
            <person name="Haridas S."/>
            <person name="Albert R."/>
            <person name="Binder M."/>
            <person name="Bloem J."/>
            <person name="Labutti K."/>
            <person name="Salamov A."/>
            <person name="Andreopoulos B."/>
            <person name="Baker S."/>
            <person name="Barry K."/>
            <person name="Bills G."/>
            <person name="Bluhm B."/>
            <person name="Cannon C."/>
            <person name="Castanera R."/>
            <person name="Culley D."/>
            <person name="Daum C."/>
            <person name="Ezra D."/>
            <person name="Gonzalez J."/>
            <person name="Henrissat B."/>
            <person name="Kuo A."/>
            <person name="Liang C."/>
            <person name="Lipzen A."/>
            <person name="Lutzoni F."/>
            <person name="Magnuson J."/>
            <person name="Mondo S."/>
            <person name="Nolan M."/>
            <person name="Ohm R."/>
            <person name="Pangilinan J."/>
            <person name="Park H.-J."/>
            <person name="Ramirez L."/>
            <person name="Alfaro M."/>
            <person name="Sun H."/>
            <person name="Tritt A."/>
            <person name="Yoshinaga Y."/>
            <person name="Zwiers L.-H."/>
            <person name="Turgeon B."/>
            <person name="Goodwin S."/>
            <person name="Spatafora J."/>
            <person name="Crous P."/>
            <person name="Grigoriev I."/>
        </authorList>
    </citation>
    <scope>NUCLEOTIDE SEQUENCE</scope>
    <source>
        <strain evidence="1">CBS 260.36</strain>
    </source>
</reference>
<name>A0A9P4IUD7_9PEZI</name>
<gene>
    <name evidence="1" type="ORF">K461DRAFT_302248</name>
</gene>
<proteinExistence type="predicted"/>
<evidence type="ECO:0000313" key="2">
    <source>
        <dbReference type="Proteomes" id="UP000799439"/>
    </source>
</evidence>
<protein>
    <submittedName>
        <fullName evidence="1">Uncharacterized protein</fullName>
    </submittedName>
</protein>